<organism evidence="1 2">
    <name type="scientific">Rhodopirellula baltica (strain DSM 10527 / NCIMB 13988 / SH1)</name>
    <dbReference type="NCBI Taxonomy" id="243090"/>
    <lineage>
        <taxon>Bacteria</taxon>
        <taxon>Pseudomonadati</taxon>
        <taxon>Planctomycetota</taxon>
        <taxon>Planctomycetia</taxon>
        <taxon>Pirellulales</taxon>
        <taxon>Pirellulaceae</taxon>
        <taxon>Rhodopirellula</taxon>
    </lineage>
</organism>
<gene>
    <name evidence="1" type="ordered locus">RB12333</name>
</gene>
<dbReference type="KEGG" id="rba:RB12333"/>
<proteinExistence type="predicted"/>
<protein>
    <submittedName>
        <fullName evidence="1">Uncharacterized protein</fullName>
    </submittedName>
</protein>
<keyword evidence="2" id="KW-1185">Reference proteome</keyword>
<dbReference type="InParanoid" id="Q7UIT5"/>
<reference evidence="1 2" key="1">
    <citation type="journal article" date="2003" name="Proc. Natl. Acad. Sci. U.S.A.">
        <title>Complete genome sequence of the marine planctomycete Pirellula sp. strain 1.</title>
        <authorList>
            <person name="Gloeckner F.O."/>
            <person name="Kube M."/>
            <person name="Bauer M."/>
            <person name="Teeling H."/>
            <person name="Lombardot T."/>
            <person name="Ludwig W."/>
            <person name="Gade D."/>
            <person name="Beck A."/>
            <person name="Borzym K."/>
            <person name="Heitmann K."/>
            <person name="Rabus R."/>
            <person name="Schlesner H."/>
            <person name="Amann R."/>
            <person name="Reinhardt R."/>
        </authorList>
    </citation>
    <scope>NUCLEOTIDE SEQUENCE [LARGE SCALE GENOMIC DNA]</scope>
    <source>
        <strain evidence="2">DSM 10527 / NCIMB 13988 / SH1</strain>
    </source>
</reference>
<sequence>MSTDRCNGKHPQVSLKTLRKTCCTAQTCACRTLQHVASCATFVFNSTLIDRFERSTRCFFQTFFVLFKRVFVA</sequence>
<name>Q7UIT5_RHOBA</name>
<dbReference type="EMBL" id="BX294154">
    <property type="protein sequence ID" value="CAD77527.1"/>
    <property type="molecule type" value="Genomic_DNA"/>
</dbReference>
<evidence type="ECO:0000313" key="1">
    <source>
        <dbReference type="EMBL" id="CAD77527.1"/>
    </source>
</evidence>
<dbReference type="EnsemblBacteria" id="CAD77527">
    <property type="protein sequence ID" value="CAD77527"/>
    <property type="gene ID" value="RB12333"/>
</dbReference>
<dbReference type="HOGENOM" id="CLU_2702359_0_0_0"/>
<accession>Q7UIT5</accession>
<dbReference type="Proteomes" id="UP000001025">
    <property type="component" value="Chromosome"/>
</dbReference>
<dbReference type="AlphaFoldDB" id="Q7UIT5"/>
<evidence type="ECO:0000313" key="2">
    <source>
        <dbReference type="Proteomes" id="UP000001025"/>
    </source>
</evidence>